<dbReference type="InterPro" id="IPR035965">
    <property type="entry name" value="PAS-like_dom_sf"/>
</dbReference>
<feature type="domain" description="PAS" evidence="1">
    <location>
        <begin position="15"/>
        <end position="64"/>
    </location>
</feature>
<accession>A0A382BRB1</accession>
<dbReference type="Gene3D" id="3.30.450.20">
    <property type="entry name" value="PAS domain"/>
    <property type="match status" value="1"/>
</dbReference>
<name>A0A382BRB1_9ZZZZ</name>
<dbReference type="InterPro" id="IPR000014">
    <property type="entry name" value="PAS"/>
</dbReference>
<reference evidence="2" key="1">
    <citation type="submission" date="2018-05" db="EMBL/GenBank/DDBJ databases">
        <authorList>
            <person name="Lanie J.A."/>
            <person name="Ng W.-L."/>
            <person name="Kazmierczak K.M."/>
            <person name="Andrzejewski T.M."/>
            <person name="Davidsen T.M."/>
            <person name="Wayne K.J."/>
            <person name="Tettelin H."/>
            <person name="Glass J.I."/>
            <person name="Rusch D."/>
            <person name="Podicherti R."/>
            <person name="Tsui H.-C.T."/>
            <person name="Winkler M.E."/>
        </authorList>
    </citation>
    <scope>NUCLEOTIDE SEQUENCE</scope>
</reference>
<dbReference type="EMBL" id="UINC01031010">
    <property type="protein sequence ID" value="SVB16358.1"/>
    <property type="molecule type" value="Genomic_DNA"/>
</dbReference>
<evidence type="ECO:0000313" key="2">
    <source>
        <dbReference type="EMBL" id="SVB16358.1"/>
    </source>
</evidence>
<gene>
    <name evidence="2" type="ORF">METZ01_LOCUS169212</name>
</gene>
<dbReference type="NCBIfam" id="TIGR00229">
    <property type="entry name" value="sensory_box"/>
    <property type="match status" value="1"/>
</dbReference>
<feature type="non-terminal residue" evidence="2">
    <location>
        <position position="129"/>
    </location>
</feature>
<dbReference type="PROSITE" id="PS50112">
    <property type="entry name" value="PAS"/>
    <property type="match status" value="1"/>
</dbReference>
<dbReference type="Pfam" id="PF13188">
    <property type="entry name" value="PAS_8"/>
    <property type="match status" value="1"/>
</dbReference>
<proteinExistence type="predicted"/>
<sequence>MSHEPKVTRIGPSTKEIIEGLPLAIIVFDESLNIRMANPAAEQLLGLSSGFLINQCITNLVDEDGPLISLIRQVFEEKNTVAEFGLWLGGPKLKKKKVDVRIANLTENSDFATATIQECSLAQEIDSQT</sequence>
<evidence type="ECO:0000259" key="1">
    <source>
        <dbReference type="PROSITE" id="PS50112"/>
    </source>
</evidence>
<dbReference type="CDD" id="cd00130">
    <property type="entry name" value="PAS"/>
    <property type="match status" value="1"/>
</dbReference>
<protein>
    <recommendedName>
        <fullName evidence="1">PAS domain-containing protein</fullName>
    </recommendedName>
</protein>
<dbReference type="SMART" id="SM00091">
    <property type="entry name" value="PAS"/>
    <property type="match status" value="1"/>
</dbReference>
<dbReference type="AlphaFoldDB" id="A0A382BRB1"/>
<organism evidence="2">
    <name type="scientific">marine metagenome</name>
    <dbReference type="NCBI Taxonomy" id="408172"/>
    <lineage>
        <taxon>unclassified sequences</taxon>
        <taxon>metagenomes</taxon>
        <taxon>ecological metagenomes</taxon>
    </lineage>
</organism>
<dbReference type="SUPFAM" id="SSF55785">
    <property type="entry name" value="PYP-like sensor domain (PAS domain)"/>
    <property type="match status" value="1"/>
</dbReference>